<name>A0A1B7LYN8_9MICC</name>
<evidence type="ECO:0000259" key="1">
    <source>
        <dbReference type="Pfam" id="PF07883"/>
    </source>
</evidence>
<feature type="domain" description="Cupin type-2" evidence="1">
    <location>
        <begin position="40"/>
        <end position="115"/>
    </location>
</feature>
<organism evidence="3 4">
    <name type="scientific">Enteractinococcus helveticum</name>
    <dbReference type="NCBI Taxonomy" id="1837282"/>
    <lineage>
        <taxon>Bacteria</taxon>
        <taxon>Bacillati</taxon>
        <taxon>Actinomycetota</taxon>
        <taxon>Actinomycetes</taxon>
        <taxon>Micrococcales</taxon>
        <taxon>Micrococcaceae</taxon>
    </lineage>
</organism>
<comment type="caution">
    <text evidence="3">The sequence shown here is derived from an EMBL/GenBank/DDBJ whole genome shotgun (WGS) entry which is preliminary data.</text>
</comment>
<dbReference type="OrthoDB" id="3231985at2"/>
<evidence type="ECO:0000313" key="3">
    <source>
        <dbReference type="EMBL" id="OAV60510.1"/>
    </source>
</evidence>
<dbReference type="Proteomes" id="UP000703315">
    <property type="component" value="Unassembled WGS sequence"/>
</dbReference>
<dbReference type="InterPro" id="IPR011051">
    <property type="entry name" value="RmlC_Cupin_sf"/>
</dbReference>
<proteinExistence type="predicted"/>
<dbReference type="InterPro" id="IPR014710">
    <property type="entry name" value="RmlC-like_jellyroll"/>
</dbReference>
<reference evidence="3 4" key="1">
    <citation type="submission" date="2016-04" db="EMBL/GenBank/DDBJ databases">
        <title>First whole genome shotgun sequence of the bacterium Enteractinococcus sp. strain UASWS1574.</title>
        <authorList>
            <person name="Crovadore J."/>
            <person name="Chablais R."/>
            <person name="Lefort F."/>
        </authorList>
    </citation>
    <scope>NUCLEOTIDE SEQUENCE [LARGE SCALE GENOMIC DNA]</scope>
    <source>
        <strain evidence="3 4">UASWS1574</strain>
    </source>
</reference>
<dbReference type="AlphaFoldDB" id="A0A1B7LYN8"/>
<dbReference type="EMBL" id="DYXC01000053">
    <property type="protein sequence ID" value="HJF13946.1"/>
    <property type="molecule type" value="Genomic_DNA"/>
</dbReference>
<dbReference type="RefSeq" id="WP_043058062.1">
    <property type="nucleotide sequence ID" value="NZ_DYXC01000053.1"/>
</dbReference>
<dbReference type="Pfam" id="PF07883">
    <property type="entry name" value="Cupin_2"/>
    <property type="match status" value="1"/>
</dbReference>
<dbReference type="PANTHER" id="PTHR43346">
    <property type="entry name" value="LIGAND BINDING DOMAIN PROTEIN, PUTATIVE (AFU_ORTHOLOGUE AFUA_6G14370)-RELATED"/>
    <property type="match status" value="1"/>
</dbReference>
<dbReference type="PANTHER" id="PTHR43346:SF1">
    <property type="entry name" value="QUERCETIN 2,3-DIOXYGENASE-RELATED"/>
    <property type="match status" value="1"/>
</dbReference>
<dbReference type="Gene3D" id="2.60.120.10">
    <property type="entry name" value="Jelly Rolls"/>
    <property type="match status" value="1"/>
</dbReference>
<protein>
    <submittedName>
        <fullName evidence="2 3">Cupin</fullName>
    </submittedName>
</protein>
<dbReference type="InterPro" id="IPR052538">
    <property type="entry name" value="Flavonoid_dioxygenase-like"/>
</dbReference>
<evidence type="ECO:0000313" key="4">
    <source>
        <dbReference type="Proteomes" id="UP000078292"/>
    </source>
</evidence>
<dbReference type="CDD" id="cd02223">
    <property type="entry name" value="cupin_Bh2720-like"/>
    <property type="match status" value="1"/>
</dbReference>
<reference evidence="2" key="2">
    <citation type="journal article" date="2021" name="PeerJ">
        <title>Extensive microbial diversity within the chicken gut microbiome revealed by metagenomics and culture.</title>
        <authorList>
            <person name="Gilroy R."/>
            <person name="Ravi A."/>
            <person name="Getino M."/>
            <person name="Pursley I."/>
            <person name="Horton D.L."/>
            <person name="Alikhan N.F."/>
            <person name="Baker D."/>
            <person name="Gharbi K."/>
            <person name="Hall N."/>
            <person name="Watson M."/>
            <person name="Adriaenssens E.M."/>
            <person name="Foster-Nyarko E."/>
            <person name="Jarju S."/>
            <person name="Secka A."/>
            <person name="Antonio M."/>
            <person name="Oren A."/>
            <person name="Chaudhuri R.R."/>
            <person name="La Ragione R."/>
            <person name="Hildebrand F."/>
            <person name="Pallen M.J."/>
        </authorList>
    </citation>
    <scope>NUCLEOTIDE SEQUENCE</scope>
    <source>
        <strain evidence="2">ChiHjej13B12-14962</strain>
    </source>
</reference>
<reference evidence="2" key="3">
    <citation type="submission" date="2021-09" db="EMBL/GenBank/DDBJ databases">
        <authorList>
            <person name="Gilroy R."/>
        </authorList>
    </citation>
    <scope>NUCLEOTIDE SEQUENCE</scope>
    <source>
        <strain evidence="2">ChiHjej13B12-14962</strain>
    </source>
</reference>
<accession>A0A1B7LYN8</accession>
<keyword evidence="4" id="KW-1185">Reference proteome</keyword>
<dbReference type="STRING" id="1837282.A6F49_11140"/>
<dbReference type="Proteomes" id="UP000078292">
    <property type="component" value="Unassembled WGS sequence"/>
</dbReference>
<dbReference type="SUPFAM" id="SSF51182">
    <property type="entry name" value="RmlC-like cupins"/>
    <property type="match status" value="1"/>
</dbReference>
<dbReference type="InterPro" id="IPR013096">
    <property type="entry name" value="Cupin_2"/>
</dbReference>
<sequence length="134" mass="15143">MTKYNDHGPNPYVVNIEDATLANENFRTALWTGEKMQLTLMSIPVGGDVGLEVHNDTDQFLRLEQGRGRVQMGPSKDEFTFDEEVSDDWIILVPKGMWHNVTNIGDEPMKIYSLYAPPHHAHGTVHATQADQDH</sequence>
<dbReference type="EMBL" id="LXEY01000019">
    <property type="protein sequence ID" value="OAV60510.1"/>
    <property type="molecule type" value="Genomic_DNA"/>
</dbReference>
<gene>
    <name evidence="3" type="ORF">A6F49_11140</name>
    <name evidence="2" type="ORF">K8V32_03970</name>
</gene>
<evidence type="ECO:0000313" key="2">
    <source>
        <dbReference type="EMBL" id="HJF13946.1"/>
    </source>
</evidence>